<reference evidence="9 10" key="1">
    <citation type="submission" date="2019-12" db="EMBL/GenBank/DDBJ databases">
        <title>Novel species isolated from a subtropical stream in China.</title>
        <authorList>
            <person name="Lu H."/>
        </authorList>
    </citation>
    <scope>NUCLEOTIDE SEQUENCE [LARGE SCALE GENOMIC DNA]</scope>
    <source>
        <strain evidence="9 10">FT127W</strain>
    </source>
</reference>
<feature type="domain" description="PAC" evidence="8">
    <location>
        <begin position="224"/>
        <end position="274"/>
    </location>
</feature>
<dbReference type="CDD" id="cd16917">
    <property type="entry name" value="HATPase_UhpB-NarQ-NarX-like"/>
    <property type="match status" value="1"/>
</dbReference>
<feature type="domain" description="Histidine kinase" evidence="5">
    <location>
        <begin position="296"/>
        <end position="493"/>
    </location>
</feature>
<organism evidence="9 10">
    <name type="scientific">Pseudoduganella aquatica</name>
    <dbReference type="NCBI Taxonomy" id="2660641"/>
    <lineage>
        <taxon>Bacteria</taxon>
        <taxon>Pseudomonadati</taxon>
        <taxon>Pseudomonadota</taxon>
        <taxon>Betaproteobacteria</taxon>
        <taxon>Burkholderiales</taxon>
        <taxon>Oxalobacteraceae</taxon>
        <taxon>Telluria group</taxon>
        <taxon>Pseudoduganella</taxon>
    </lineage>
</organism>
<keyword evidence="1" id="KW-0808">Transferase</keyword>
<feature type="modified residue" description="4-aspartylphosphate" evidence="4">
    <location>
        <position position="63"/>
    </location>
</feature>
<keyword evidence="3" id="KW-0902">Two-component regulatory system</keyword>
<feature type="domain" description="PAS" evidence="7">
    <location>
        <begin position="147"/>
        <end position="208"/>
    </location>
</feature>
<dbReference type="Gene3D" id="3.30.450.20">
    <property type="entry name" value="PAS domain"/>
    <property type="match status" value="1"/>
</dbReference>
<evidence type="ECO:0000256" key="3">
    <source>
        <dbReference type="ARBA" id="ARBA00023012"/>
    </source>
</evidence>
<dbReference type="SMART" id="SM00448">
    <property type="entry name" value="REC"/>
    <property type="match status" value="1"/>
</dbReference>
<evidence type="ECO:0000256" key="4">
    <source>
        <dbReference type="PROSITE-ProRule" id="PRU00169"/>
    </source>
</evidence>
<dbReference type="PROSITE" id="PS50112">
    <property type="entry name" value="PAS"/>
    <property type="match status" value="1"/>
</dbReference>
<dbReference type="Pfam" id="PF02518">
    <property type="entry name" value="HATPase_c"/>
    <property type="match status" value="1"/>
</dbReference>
<dbReference type="SUPFAM" id="SSF55874">
    <property type="entry name" value="ATPase domain of HSP90 chaperone/DNA topoisomerase II/histidine kinase"/>
    <property type="match status" value="1"/>
</dbReference>
<dbReference type="PROSITE" id="PS50110">
    <property type="entry name" value="RESPONSE_REGULATORY"/>
    <property type="match status" value="1"/>
</dbReference>
<dbReference type="InterPro" id="IPR011006">
    <property type="entry name" value="CheY-like_superfamily"/>
</dbReference>
<dbReference type="InterPro" id="IPR013655">
    <property type="entry name" value="PAS_fold_3"/>
</dbReference>
<dbReference type="InterPro" id="IPR000014">
    <property type="entry name" value="PAS"/>
</dbReference>
<dbReference type="SUPFAM" id="SSF55785">
    <property type="entry name" value="PYP-like sensor domain (PAS domain)"/>
    <property type="match status" value="1"/>
</dbReference>
<dbReference type="CDD" id="cd00130">
    <property type="entry name" value="PAS"/>
    <property type="match status" value="1"/>
</dbReference>
<dbReference type="SMART" id="SM00387">
    <property type="entry name" value="HATPase_c"/>
    <property type="match status" value="1"/>
</dbReference>
<evidence type="ECO:0000256" key="1">
    <source>
        <dbReference type="ARBA" id="ARBA00022679"/>
    </source>
</evidence>
<dbReference type="Proteomes" id="UP000450676">
    <property type="component" value="Unassembled WGS sequence"/>
</dbReference>
<dbReference type="Pfam" id="PF08447">
    <property type="entry name" value="PAS_3"/>
    <property type="match status" value="1"/>
</dbReference>
<dbReference type="PANTHER" id="PTHR24421">
    <property type="entry name" value="NITRATE/NITRITE SENSOR PROTEIN NARX-RELATED"/>
    <property type="match status" value="1"/>
</dbReference>
<dbReference type="EMBL" id="WWCU01000015">
    <property type="protein sequence ID" value="MYN08636.1"/>
    <property type="molecule type" value="Genomic_DNA"/>
</dbReference>
<dbReference type="InterPro" id="IPR050482">
    <property type="entry name" value="Sensor_HK_TwoCompSys"/>
</dbReference>
<dbReference type="InterPro" id="IPR001789">
    <property type="entry name" value="Sig_transdc_resp-reg_receiver"/>
</dbReference>
<gene>
    <name evidence="9" type="ORF">GTP77_14960</name>
</gene>
<dbReference type="InterPro" id="IPR011712">
    <property type="entry name" value="Sig_transdc_His_kin_sub3_dim/P"/>
</dbReference>
<keyword evidence="2" id="KW-0418">Kinase</keyword>
<evidence type="ECO:0000256" key="2">
    <source>
        <dbReference type="ARBA" id="ARBA00022777"/>
    </source>
</evidence>
<dbReference type="AlphaFoldDB" id="A0A7X4KNY8"/>
<feature type="domain" description="Response regulatory" evidence="6">
    <location>
        <begin position="13"/>
        <end position="132"/>
    </location>
</feature>
<dbReference type="Gene3D" id="3.40.50.2300">
    <property type="match status" value="1"/>
</dbReference>
<accession>A0A7X4KNY8</accession>
<dbReference type="InterPro" id="IPR000700">
    <property type="entry name" value="PAS-assoc_C"/>
</dbReference>
<keyword evidence="4" id="KW-0597">Phosphoprotein</keyword>
<evidence type="ECO:0000259" key="8">
    <source>
        <dbReference type="PROSITE" id="PS50113"/>
    </source>
</evidence>
<dbReference type="PANTHER" id="PTHR24421:SF59">
    <property type="entry name" value="OXYGEN SENSOR HISTIDINE KINASE NREB"/>
    <property type="match status" value="1"/>
</dbReference>
<dbReference type="PROSITE" id="PS50113">
    <property type="entry name" value="PAC"/>
    <property type="match status" value="1"/>
</dbReference>
<evidence type="ECO:0000259" key="6">
    <source>
        <dbReference type="PROSITE" id="PS50110"/>
    </source>
</evidence>
<dbReference type="GO" id="GO:0046983">
    <property type="term" value="F:protein dimerization activity"/>
    <property type="evidence" value="ECO:0007669"/>
    <property type="project" value="InterPro"/>
</dbReference>
<protein>
    <submittedName>
        <fullName evidence="9">Response regulator</fullName>
    </submittedName>
</protein>
<dbReference type="Gene3D" id="1.20.5.1930">
    <property type="match status" value="1"/>
</dbReference>
<dbReference type="Gene3D" id="3.30.565.10">
    <property type="entry name" value="Histidine kinase-like ATPase, C-terminal domain"/>
    <property type="match status" value="1"/>
</dbReference>
<keyword evidence="10" id="KW-1185">Reference proteome</keyword>
<dbReference type="SUPFAM" id="SSF52172">
    <property type="entry name" value="CheY-like"/>
    <property type="match status" value="1"/>
</dbReference>
<dbReference type="GO" id="GO:0000155">
    <property type="term" value="F:phosphorelay sensor kinase activity"/>
    <property type="evidence" value="ECO:0007669"/>
    <property type="project" value="InterPro"/>
</dbReference>
<dbReference type="PROSITE" id="PS50109">
    <property type="entry name" value="HIS_KIN"/>
    <property type="match status" value="1"/>
</dbReference>
<dbReference type="CDD" id="cd00156">
    <property type="entry name" value="REC"/>
    <property type="match status" value="1"/>
</dbReference>
<evidence type="ECO:0000259" key="5">
    <source>
        <dbReference type="PROSITE" id="PS50109"/>
    </source>
</evidence>
<dbReference type="Pfam" id="PF00072">
    <property type="entry name" value="Response_reg"/>
    <property type="match status" value="1"/>
</dbReference>
<dbReference type="GO" id="GO:0016020">
    <property type="term" value="C:membrane"/>
    <property type="evidence" value="ECO:0007669"/>
    <property type="project" value="InterPro"/>
</dbReference>
<name>A0A7X4KNY8_9BURK</name>
<comment type="caution">
    <text evidence="9">The sequence shown here is derived from an EMBL/GenBank/DDBJ whole genome shotgun (WGS) entry which is preliminary data.</text>
</comment>
<evidence type="ECO:0000313" key="10">
    <source>
        <dbReference type="Proteomes" id="UP000450676"/>
    </source>
</evidence>
<dbReference type="InterPro" id="IPR005467">
    <property type="entry name" value="His_kinase_dom"/>
</dbReference>
<dbReference type="InterPro" id="IPR036890">
    <property type="entry name" value="HATPase_C_sf"/>
</dbReference>
<evidence type="ECO:0000259" key="7">
    <source>
        <dbReference type="PROSITE" id="PS50112"/>
    </source>
</evidence>
<dbReference type="NCBIfam" id="TIGR00229">
    <property type="entry name" value="sensory_box"/>
    <property type="match status" value="1"/>
</dbReference>
<evidence type="ECO:0000313" key="9">
    <source>
        <dbReference type="EMBL" id="MYN08636.1"/>
    </source>
</evidence>
<dbReference type="InterPro" id="IPR003594">
    <property type="entry name" value="HATPase_dom"/>
</dbReference>
<proteinExistence type="predicted"/>
<dbReference type="Pfam" id="PF07730">
    <property type="entry name" value="HisKA_3"/>
    <property type="match status" value="1"/>
</dbReference>
<sequence length="498" mass="54172">MDKQNTTATEPVRVLIVEDDMVDRMACRRAFRAAGAYALLEAETGQQGLELALSGQVDCVLLDYNLPDLTGLEFLASLAKLAGGEGAAPPVMMLTGADSATVAAEAMRRGARDYLVKDTDGRYLELLPAGIERMLREQRLRLDKQQAETRFRTLVEQIHAVSYVAGTGACGALQYVSPQIRMLLGYTPEEWLADSGLLRARMHPDDRDAAWAEVCACRSAARALRVEYRLLPRGGGELWVRDQADPVPGPNGPVLQGILIDISASKAAEQALRQSQDELRRLGAHQERIKEEERKRIAQEIHDELGGLLTGIRAYILVAQERAVAAGSTPEPLLADTADLVQSAIETVRRVITDLRPSVLDQLGVWAALEWYADQVALRAGLRCVCRIDAQAAALELDADRSTMLFRIVQEALTNVVRHAQATQATIDVACEPGALRLTVSDNGKGIAAEGLLSRESWGILGMHERSRSFGGQLAITGGPDGTVLMLRLPLEENQDDG</sequence>
<dbReference type="InterPro" id="IPR035965">
    <property type="entry name" value="PAS-like_dom_sf"/>
</dbReference>